<sequence>MILKIITKLILFILFLGSIAGCSRKKNTFLNRNWHAVTTEYNTLYNGNIGLQQGKEELNQNYADNYWDILPIERMQIDENIVLPDSVRNQNFGYAEEKAVKAIQRHAMLIEGKERNPQIDEAYLLLGKARYFDQRFIPALEAFNYILRRYPASNNIIHARVWREKTHMRLENNRLAINNLKKVLDLEYLEDQDIADASATMAQAYINLKHLDSAIVPLSNAAEFTDKNEEKGRYFYILGQLYNRMGELAKANAAFDAVIDLNRKSPRVYMINAYVQKARNFQLGQGNNYELREMLRDLEEDRENRPYLDKIYFQIGEYYNRLDSTETAVEYYKKSLRAPASDIYLRSINYEILANINFDNSKYVLASKYFDSTLAEMNPKLREFRTIKKKRDNLEDVIKYEGIAYKNDSILRLSQMTSAAQLDYFKDYTSNLRTRLEADETASILPVALPNIASGQQPNSSRTFYFYNETRVQQGRQDFLNQWGERPLADNWRWAEVSFENEDAVAEETGLSQQVLDNDPRLDPYTYINQIPTDSAVLDTLTRDRDFAYYQLGVIYKENFGEYQMAQDRLEAVLEMSSEERFVLPAMYNLYQIYQNTGQALSADKMRAEIVTDYPDSRYAAYILNPESIQEDKNVPEAIYAQLYRDFKAQNFDKVISESNRYISEFSGDAIVPKLELLKAQASGRLLGLDAYKSALNHVALTYPQSAEGKKAQEILNKTIPKLSGLEFNADSLQQNYKLLYRYKLAEKEAAIALEEKIKTAISDVNYNHLSVSVDVYSQEEVFVMVHGLKDLERAKGFAELLQINEDYLVEKEPVKISTENYRVVQIQKNLEEYPKPIN</sequence>
<dbReference type="Gene3D" id="1.25.40.10">
    <property type="entry name" value="Tetratricopeptide repeat domain"/>
    <property type="match status" value="4"/>
</dbReference>
<feature type="repeat" description="TPR" evidence="1">
    <location>
        <begin position="232"/>
        <end position="265"/>
    </location>
</feature>
<organism evidence="2 3">
    <name type="scientific">Salegentibacter maritimus</name>
    <dbReference type="NCBI Taxonomy" id="2794347"/>
    <lineage>
        <taxon>Bacteria</taxon>
        <taxon>Pseudomonadati</taxon>
        <taxon>Bacteroidota</taxon>
        <taxon>Flavobacteriia</taxon>
        <taxon>Flavobacteriales</taxon>
        <taxon>Flavobacteriaceae</taxon>
        <taxon>Salegentibacter</taxon>
    </lineage>
</organism>
<dbReference type="Pfam" id="PF13181">
    <property type="entry name" value="TPR_8"/>
    <property type="match status" value="2"/>
</dbReference>
<gene>
    <name evidence="2" type="ORF">I6U50_12975</name>
</gene>
<comment type="caution">
    <text evidence="2">The sequence shown here is derived from an EMBL/GenBank/DDBJ whole genome shotgun (WGS) entry which is preliminary data.</text>
</comment>
<keyword evidence="1" id="KW-0802">TPR repeat</keyword>
<feature type="repeat" description="TPR" evidence="1">
    <location>
        <begin position="309"/>
        <end position="342"/>
    </location>
</feature>
<name>A0ABS0TIP7_9FLAO</name>
<dbReference type="SMART" id="SM00028">
    <property type="entry name" value="TPR"/>
    <property type="match status" value="5"/>
</dbReference>
<evidence type="ECO:0000313" key="3">
    <source>
        <dbReference type="Proteomes" id="UP000635665"/>
    </source>
</evidence>
<dbReference type="InterPro" id="IPR011990">
    <property type="entry name" value="TPR-like_helical_dom_sf"/>
</dbReference>
<protein>
    <recommendedName>
        <fullName evidence="4">Protein involved in gliding motility SprE</fullName>
    </recommendedName>
</protein>
<accession>A0ABS0TIP7</accession>
<evidence type="ECO:0008006" key="4">
    <source>
        <dbReference type="Google" id="ProtNLM"/>
    </source>
</evidence>
<evidence type="ECO:0000256" key="1">
    <source>
        <dbReference type="PROSITE-ProRule" id="PRU00339"/>
    </source>
</evidence>
<evidence type="ECO:0000313" key="2">
    <source>
        <dbReference type="EMBL" id="MBI6120935.1"/>
    </source>
</evidence>
<dbReference type="PROSITE" id="PS50005">
    <property type="entry name" value="TPR"/>
    <property type="match status" value="2"/>
</dbReference>
<dbReference type="PROSITE" id="PS51257">
    <property type="entry name" value="PROKAR_LIPOPROTEIN"/>
    <property type="match status" value="1"/>
</dbReference>
<dbReference type="SUPFAM" id="SSF48452">
    <property type="entry name" value="TPR-like"/>
    <property type="match status" value="2"/>
</dbReference>
<dbReference type="Proteomes" id="UP000635665">
    <property type="component" value="Unassembled WGS sequence"/>
</dbReference>
<proteinExistence type="predicted"/>
<dbReference type="InterPro" id="IPR019734">
    <property type="entry name" value="TPR_rpt"/>
</dbReference>
<reference evidence="2 3" key="1">
    <citation type="submission" date="2020-12" db="EMBL/GenBank/DDBJ databases">
        <title>Salegentibacter orientalis sp. nov., isolated from costal sediment.</title>
        <authorList>
            <person name="Lian F.-B."/>
        </authorList>
    </citation>
    <scope>NUCLEOTIDE SEQUENCE [LARGE SCALE GENOMIC DNA]</scope>
    <source>
        <strain evidence="2 3">F60176</strain>
    </source>
</reference>
<keyword evidence="3" id="KW-1185">Reference proteome</keyword>
<dbReference type="EMBL" id="JAEHNY010000012">
    <property type="protein sequence ID" value="MBI6120935.1"/>
    <property type="molecule type" value="Genomic_DNA"/>
</dbReference>